<dbReference type="InterPro" id="IPR020103">
    <property type="entry name" value="PsdUridine_synth_cat_dom_sf"/>
</dbReference>
<dbReference type="InterPro" id="IPR006145">
    <property type="entry name" value="PsdUridine_synth_RsuA/RluA"/>
</dbReference>
<comment type="function">
    <text evidence="6">Responsible for synthesis of pseudouridine from uracil.</text>
</comment>
<dbReference type="InterPro" id="IPR006224">
    <property type="entry name" value="PsdUridine_synth_RluA-like_CS"/>
</dbReference>
<dbReference type="PANTHER" id="PTHR21600">
    <property type="entry name" value="MITOCHONDRIAL RNA PSEUDOURIDINE SYNTHASE"/>
    <property type="match status" value="1"/>
</dbReference>
<keyword evidence="9" id="KW-1185">Reference proteome</keyword>
<name>A0A858U4K7_9MOLU</name>
<dbReference type="Gene3D" id="3.10.290.10">
    <property type="entry name" value="RNA-binding S4 domain"/>
    <property type="match status" value="1"/>
</dbReference>
<dbReference type="SUPFAM" id="SSF55120">
    <property type="entry name" value="Pseudouridine synthase"/>
    <property type="match status" value="1"/>
</dbReference>
<dbReference type="InterPro" id="IPR036986">
    <property type="entry name" value="S4_RNA-bd_sf"/>
</dbReference>
<keyword evidence="5" id="KW-0694">RNA-binding</keyword>
<dbReference type="PROSITE" id="PS50889">
    <property type="entry name" value="S4"/>
    <property type="match status" value="1"/>
</dbReference>
<dbReference type="InterPro" id="IPR002942">
    <property type="entry name" value="S4_RNA-bd"/>
</dbReference>
<dbReference type="GO" id="GO:0000455">
    <property type="term" value="P:enzyme-directed rRNA pseudouridine synthesis"/>
    <property type="evidence" value="ECO:0007669"/>
    <property type="project" value="TreeGrafter"/>
</dbReference>
<dbReference type="GO" id="GO:0003723">
    <property type="term" value="F:RNA binding"/>
    <property type="evidence" value="ECO:0007669"/>
    <property type="project" value="UniProtKB-KW"/>
</dbReference>
<dbReference type="SUPFAM" id="SSF55174">
    <property type="entry name" value="Alpha-L RNA-binding motif"/>
    <property type="match status" value="1"/>
</dbReference>
<dbReference type="EMBL" id="CP051481">
    <property type="protein sequence ID" value="QJG66971.1"/>
    <property type="molecule type" value="Genomic_DNA"/>
</dbReference>
<evidence type="ECO:0000259" key="7">
    <source>
        <dbReference type="SMART" id="SM00363"/>
    </source>
</evidence>
<dbReference type="RefSeq" id="WP_169605022.1">
    <property type="nucleotide sequence ID" value="NZ_CP051481.1"/>
</dbReference>
<dbReference type="CDD" id="cd02869">
    <property type="entry name" value="PseudoU_synth_RluA_like"/>
    <property type="match status" value="1"/>
</dbReference>
<comment type="catalytic activity">
    <reaction evidence="1 6">
        <text>a uridine in RNA = a pseudouridine in RNA</text>
        <dbReference type="Rhea" id="RHEA:48348"/>
        <dbReference type="Rhea" id="RHEA-COMP:12068"/>
        <dbReference type="Rhea" id="RHEA-COMP:12069"/>
        <dbReference type="ChEBI" id="CHEBI:65314"/>
        <dbReference type="ChEBI" id="CHEBI:65315"/>
    </reaction>
</comment>
<evidence type="ECO:0000256" key="2">
    <source>
        <dbReference type="ARBA" id="ARBA00010876"/>
    </source>
</evidence>
<dbReference type="AlphaFoldDB" id="A0A858U4K7"/>
<dbReference type="InterPro" id="IPR006225">
    <property type="entry name" value="PsdUridine_synth_RluC/D"/>
</dbReference>
<keyword evidence="3 6" id="KW-0413">Isomerase</keyword>
<dbReference type="Pfam" id="PF00849">
    <property type="entry name" value="PseudoU_synth_2"/>
    <property type="match status" value="1"/>
</dbReference>
<dbReference type="InterPro" id="IPR050188">
    <property type="entry name" value="RluA_PseudoU_synthase"/>
</dbReference>
<dbReference type="GO" id="GO:0120159">
    <property type="term" value="F:rRNA pseudouridine synthase activity"/>
    <property type="evidence" value="ECO:0007669"/>
    <property type="project" value="UniProtKB-ARBA"/>
</dbReference>
<dbReference type="Gene3D" id="3.30.2350.10">
    <property type="entry name" value="Pseudouridine synthase"/>
    <property type="match status" value="1"/>
</dbReference>
<dbReference type="PANTHER" id="PTHR21600:SF44">
    <property type="entry name" value="RIBOSOMAL LARGE SUBUNIT PSEUDOURIDINE SYNTHASE D"/>
    <property type="match status" value="1"/>
</dbReference>
<evidence type="ECO:0000256" key="4">
    <source>
        <dbReference type="PIRSR" id="PIRSR606225-1"/>
    </source>
</evidence>
<sequence>MLKIIAEYCDRIDKYITNNTEITRNNIQELISQGAVTVDGVRVNKNKFTVNTGQLIHVEKLIDKQVNIEPQNIDINIVYEDEKLLVIYKKSGMVTHPAPGNYRDTLVNALMYHFKNNLSNENGLNRLGIVHRLDKDTSGLMLVAKDNETHRFLADQLKGHKIDRHYIAIVDGVIENKITNIDLPIGRDQKNRQKMAVTKTNSKEARTKVTVLDYVRVNNEEKTLVECELSTGRTHQIRVHLSYIKHPVYGDPVYGKEIDCFNQRLHAYKISFKHPNGEMMTFETELPWKMIKDMKNLPNKD</sequence>
<evidence type="ECO:0000256" key="5">
    <source>
        <dbReference type="PROSITE-ProRule" id="PRU00182"/>
    </source>
</evidence>
<dbReference type="EC" id="5.4.99.-" evidence="6"/>
<feature type="domain" description="RNA-binding S4" evidence="7">
    <location>
        <begin position="10"/>
        <end position="74"/>
    </location>
</feature>
<dbReference type="PROSITE" id="PS01129">
    <property type="entry name" value="PSI_RLU"/>
    <property type="match status" value="1"/>
</dbReference>
<evidence type="ECO:0000313" key="8">
    <source>
        <dbReference type="EMBL" id="QJG66971.1"/>
    </source>
</evidence>
<evidence type="ECO:0000256" key="3">
    <source>
        <dbReference type="ARBA" id="ARBA00023235"/>
    </source>
</evidence>
<feature type="active site" evidence="4">
    <location>
        <position position="134"/>
    </location>
</feature>
<reference evidence="8 9" key="1">
    <citation type="submission" date="2020-04" db="EMBL/GenBank/DDBJ databases">
        <title>Novel Mycoplasma species detected in Phocoena phocoena (harbor porpoise) from the USA.</title>
        <authorList>
            <person name="Volokhov D.V."/>
        </authorList>
    </citation>
    <scope>NUCLEOTIDE SEQUENCE [LARGE SCALE GENOMIC DNA]</scope>
    <source>
        <strain evidence="8 9">Phocoena C-264-GEN</strain>
    </source>
</reference>
<dbReference type="KEGG" id="mphe:HGG69_01375"/>
<accession>A0A858U4K7</accession>
<gene>
    <name evidence="8" type="ORF">HGG69_01375</name>
</gene>
<dbReference type="CDD" id="cd00165">
    <property type="entry name" value="S4"/>
    <property type="match status" value="1"/>
</dbReference>
<dbReference type="Proteomes" id="UP000501060">
    <property type="component" value="Chromosome"/>
</dbReference>
<dbReference type="NCBIfam" id="TIGR00005">
    <property type="entry name" value="rluA_subfam"/>
    <property type="match status" value="1"/>
</dbReference>
<dbReference type="Pfam" id="PF01479">
    <property type="entry name" value="S4"/>
    <property type="match status" value="1"/>
</dbReference>
<evidence type="ECO:0000313" key="9">
    <source>
        <dbReference type="Proteomes" id="UP000501060"/>
    </source>
</evidence>
<proteinExistence type="inferred from homology"/>
<protein>
    <recommendedName>
        <fullName evidence="6">Pseudouridine synthase</fullName>
        <ecNumber evidence="6">5.4.99.-</ecNumber>
    </recommendedName>
</protein>
<organism evidence="8 9">
    <name type="scientific">Mycoplasma phocoenae</name>
    <dbReference type="NCBI Taxonomy" id="754517"/>
    <lineage>
        <taxon>Bacteria</taxon>
        <taxon>Bacillati</taxon>
        <taxon>Mycoplasmatota</taxon>
        <taxon>Mollicutes</taxon>
        <taxon>Mycoplasmataceae</taxon>
        <taxon>Mycoplasma</taxon>
    </lineage>
</organism>
<evidence type="ECO:0000256" key="6">
    <source>
        <dbReference type="RuleBase" id="RU362028"/>
    </source>
</evidence>
<evidence type="ECO:0000256" key="1">
    <source>
        <dbReference type="ARBA" id="ARBA00000073"/>
    </source>
</evidence>
<comment type="similarity">
    <text evidence="2 6">Belongs to the pseudouridine synthase RluA family.</text>
</comment>
<dbReference type="SMART" id="SM00363">
    <property type="entry name" value="S4"/>
    <property type="match status" value="1"/>
</dbReference>